<dbReference type="KEGG" id="sns:VC03_00030"/>
<reference evidence="2 3" key="1">
    <citation type="journal article" date="2012" name="BMC Genomics">
        <title>Genomic sequence analysis and characterization of Sneathia amnii sp. nov.</title>
        <authorList>
            <consortium name="Vaginal Microbiome Consortium (additional members)"/>
            <person name="Harwich M.D.Jr."/>
            <person name="Serrano M.G."/>
            <person name="Fettweis J.M."/>
            <person name="Alves J.M."/>
            <person name="Reimers M.A."/>
            <person name="Buck G.A."/>
            <person name="Jefferson K.K."/>
        </authorList>
    </citation>
    <scope>NUCLEOTIDE SEQUENCE [LARGE SCALE GENOMIC DNA]</scope>
    <source>
        <strain evidence="2 3">SN35</strain>
    </source>
</reference>
<name>A0A0E3Z978_9FUSO</name>
<keyword evidence="3" id="KW-1185">Reference proteome</keyword>
<evidence type="ECO:0008006" key="4">
    <source>
        <dbReference type="Google" id="ProtNLM"/>
    </source>
</evidence>
<protein>
    <recommendedName>
        <fullName evidence="4">Lipoprotein</fullName>
    </recommendedName>
</protein>
<dbReference type="EMBL" id="CP011280">
    <property type="protein sequence ID" value="AKC95000.1"/>
    <property type="molecule type" value="Genomic_DNA"/>
</dbReference>
<dbReference type="Proteomes" id="UP000033103">
    <property type="component" value="Chromosome"/>
</dbReference>
<dbReference type="STRING" id="187101.VC03_00030"/>
<feature type="signal peptide" evidence="1">
    <location>
        <begin position="1"/>
        <end position="21"/>
    </location>
</feature>
<feature type="chain" id="PRO_5002416181" description="Lipoprotein" evidence="1">
    <location>
        <begin position="22"/>
        <end position="187"/>
    </location>
</feature>
<dbReference type="OrthoDB" id="9957665at2"/>
<dbReference type="PROSITE" id="PS51257">
    <property type="entry name" value="PROKAR_LIPOPROTEIN"/>
    <property type="match status" value="1"/>
</dbReference>
<dbReference type="HOGENOM" id="CLU_1446758_0_0_0"/>
<dbReference type="RefSeq" id="WP_046328106.1">
    <property type="nucleotide sequence ID" value="NZ_CP011280.1"/>
</dbReference>
<gene>
    <name evidence="2" type="ORF">VC03_00030</name>
</gene>
<evidence type="ECO:0000313" key="2">
    <source>
        <dbReference type="EMBL" id="AKC95000.1"/>
    </source>
</evidence>
<proteinExistence type="predicted"/>
<organism evidence="2 3">
    <name type="scientific">Sneathia vaginalis</name>
    <dbReference type="NCBI Taxonomy" id="187101"/>
    <lineage>
        <taxon>Bacteria</taxon>
        <taxon>Fusobacteriati</taxon>
        <taxon>Fusobacteriota</taxon>
        <taxon>Fusobacteriia</taxon>
        <taxon>Fusobacteriales</taxon>
        <taxon>Leptotrichiaceae</taxon>
        <taxon>Sneathia</taxon>
    </lineage>
</organism>
<evidence type="ECO:0000256" key="1">
    <source>
        <dbReference type="SAM" id="SignalP"/>
    </source>
</evidence>
<dbReference type="PATRIC" id="fig|1069640.6.peg.6"/>
<evidence type="ECO:0000313" key="3">
    <source>
        <dbReference type="Proteomes" id="UP000033103"/>
    </source>
</evidence>
<sequence>MNKKLVLLVLILSITSCTGFKGVISPNDPYKNVVLRKKLEHTEKVEKPRNNDISKMIVVKKEEPKPKPRVESLDKIISVKKEEPKPKPKVESLDNIISVKKEEPIKPVVLTRDIKEILRAIKKDYNLVESNDDIERKTVEGLTRLRKETNKNITPAELLKEIHKVIKETNTKSYTMAISRVLNNWSK</sequence>
<dbReference type="AlphaFoldDB" id="A0A0E3Z978"/>
<keyword evidence="1" id="KW-0732">Signal</keyword>
<accession>A0A0E3Z978</accession>